<sequence length="64" mass="7357">MMDRSYELGNMAGWTCVTVRVRTFHDLEDQVFSPPLLMDTSLLEDSYEDLLAPLSETDTALMER</sequence>
<gene>
    <name evidence="1" type="ORF">Scep_021063</name>
</gene>
<keyword evidence="2" id="KW-1185">Reference proteome</keyword>
<protein>
    <submittedName>
        <fullName evidence="1">Uncharacterized protein</fullName>
    </submittedName>
</protein>
<dbReference type="AlphaFoldDB" id="A0AAP0I1K4"/>
<comment type="caution">
    <text evidence="1">The sequence shown here is derived from an EMBL/GenBank/DDBJ whole genome shotgun (WGS) entry which is preliminary data.</text>
</comment>
<accession>A0AAP0I1K4</accession>
<name>A0AAP0I1K4_9MAGN</name>
<evidence type="ECO:0000313" key="2">
    <source>
        <dbReference type="Proteomes" id="UP001419268"/>
    </source>
</evidence>
<proteinExistence type="predicted"/>
<organism evidence="1 2">
    <name type="scientific">Stephania cephalantha</name>
    <dbReference type="NCBI Taxonomy" id="152367"/>
    <lineage>
        <taxon>Eukaryota</taxon>
        <taxon>Viridiplantae</taxon>
        <taxon>Streptophyta</taxon>
        <taxon>Embryophyta</taxon>
        <taxon>Tracheophyta</taxon>
        <taxon>Spermatophyta</taxon>
        <taxon>Magnoliopsida</taxon>
        <taxon>Ranunculales</taxon>
        <taxon>Menispermaceae</taxon>
        <taxon>Menispermoideae</taxon>
        <taxon>Cissampelideae</taxon>
        <taxon>Stephania</taxon>
    </lineage>
</organism>
<evidence type="ECO:0000313" key="1">
    <source>
        <dbReference type="EMBL" id="KAK9104219.1"/>
    </source>
</evidence>
<dbReference type="EMBL" id="JBBNAG010000009">
    <property type="protein sequence ID" value="KAK9104219.1"/>
    <property type="molecule type" value="Genomic_DNA"/>
</dbReference>
<dbReference type="Proteomes" id="UP001419268">
    <property type="component" value="Unassembled WGS sequence"/>
</dbReference>
<reference evidence="1 2" key="1">
    <citation type="submission" date="2024-01" db="EMBL/GenBank/DDBJ databases">
        <title>Genome assemblies of Stephania.</title>
        <authorList>
            <person name="Yang L."/>
        </authorList>
    </citation>
    <scope>NUCLEOTIDE SEQUENCE [LARGE SCALE GENOMIC DNA]</scope>
    <source>
        <strain evidence="1">JXDWG</strain>
        <tissue evidence="1">Leaf</tissue>
    </source>
</reference>